<keyword evidence="3 6" id="KW-1133">Transmembrane helix</keyword>
<feature type="compositionally biased region" description="Polar residues" evidence="5">
    <location>
        <begin position="1"/>
        <end position="11"/>
    </location>
</feature>
<name>A0A402DU89_9CELL</name>
<evidence type="ECO:0000256" key="5">
    <source>
        <dbReference type="SAM" id="MobiDB-lite"/>
    </source>
</evidence>
<evidence type="ECO:0000313" key="9">
    <source>
        <dbReference type="Proteomes" id="UP000289954"/>
    </source>
</evidence>
<dbReference type="EMBL" id="BIMR01000236">
    <property type="protein sequence ID" value="GCE77665.1"/>
    <property type="molecule type" value="Genomic_DNA"/>
</dbReference>
<evidence type="ECO:0000256" key="4">
    <source>
        <dbReference type="ARBA" id="ARBA00023136"/>
    </source>
</evidence>
<dbReference type="Pfam" id="PF06305">
    <property type="entry name" value="LapA_dom"/>
    <property type="match status" value="1"/>
</dbReference>
<feature type="domain" description="Lipopolysaccharide assembly protein A" evidence="7">
    <location>
        <begin position="67"/>
        <end position="118"/>
    </location>
</feature>
<feature type="transmembrane region" description="Helical" evidence="6">
    <location>
        <begin position="85"/>
        <end position="106"/>
    </location>
</feature>
<keyword evidence="2 6" id="KW-0812">Transmembrane</keyword>
<proteinExistence type="predicted"/>
<keyword evidence="4 6" id="KW-0472">Membrane</keyword>
<dbReference type="InterPro" id="IPR010445">
    <property type="entry name" value="LapA_dom"/>
</dbReference>
<reference evidence="8 9" key="1">
    <citation type="submission" date="2019-01" db="EMBL/GenBank/DDBJ databases">
        <title>Draft genome sequence of Cellulomonas takizawaensis strain TKZ-21.</title>
        <authorList>
            <person name="Yamamura H."/>
            <person name="Hayashi T."/>
            <person name="Hamada M."/>
            <person name="Serisawa Y."/>
            <person name="Matsuyama K."/>
            <person name="Nakagawa Y."/>
            <person name="Otoguro M."/>
            <person name="Yanagida F."/>
            <person name="Hayakawa M."/>
        </authorList>
    </citation>
    <scope>NUCLEOTIDE SEQUENCE [LARGE SCALE GENOMIC DNA]</scope>
    <source>
        <strain evidence="8 9">NBRC12680</strain>
    </source>
</reference>
<evidence type="ECO:0000256" key="2">
    <source>
        <dbReference type="ARBA" id="ARBA00022692"/>
    </source>
</evidence>
<dbReference type="Proteomes" id="UP000289954">
    <property type="component" value="Unassembled WGS sequence"/>
</dbReference>
<comment type="caution">
    <text evidence="8">The sequence shown here is derived from an EMBL/GenBank/DDBJ whole genome shotgun (WGS) entry which is preliminary data.</text>
</comment>
<dbReference type="AlphaFoldDB" id="A0A402DU89"/>
<evidence type="ECO:0000256" key="6">
    <source>
        <dbReference type="SAM" id="Phobius"/>
    </source>
</evidence>
<feature type="region of interest" description="Disordered" evidence="5">
    <location>
        <begin position="1"/>
        <end position="43"/>
    </location>
</feature>
<evidence type="ECO:0000313" key="8">
    <source>
        <dbReference type="EMBL" id="GCE77665.1"/>
    </source>
</evidence>
<feature type="compositionally biased region" description="Low complexity" evidence="5">
    <location>
        <begin position="20"/>
        <end position="29"/>
    </location>
</feature>
<evidence type="ECO:0000256" key="3">
    <source>
        <dbReference type="ARBA" id="ARBA00022989"/>
    </source>
</evidence>
<keyword evidence="1" id="KW-1003">Cell membrane</keyword>
<dbReference type="GO" id="GO:0005886">
    <property type="term" value="C:plasma membrane"/>
    <property type="evidence" value="ECO:0007669"/>
    <property type="project" value="InterPro"/>
</dbReference>
<organism evidence="8 9">
    <name type="scientific">Cellulomonas biazotea</name>
    <dbReference type="NCBI Taxonomy" id="1709"/>
    <lineage>
        <taxon>Bacteria</taxon>
        <taxon>Bacillati</taxon>
        <taxon>Actinomycetota</taxon>
        <taxon>Actinomycetes</taxon>
        <taxon>Micrococcales</taxon>
        <taxon>Cellulomonadaceae</taxon>
        <taxon>Cellulomonas</taxon>
    </lineage>
</organism>
<evidence type="ECO:0000259" key="7">
    <source>
        <dbReference type="Pfam" id="PF06305"/>
    </source>
</evidence>
<keyword evidence="9" id="KW-1185">Reference proteome</keyword>
<gene>
    <name evidence="8" type="ORF">CBZ_27210</name>
</gene>
<dbReference type="RefSeq" id="WP_130782277.1">
    <property type="nucleotide sequence ID" value="NZ_BIMR01000236.1"/>
</dbReference>
<feature type="compositionally biased region" description="Basic residues" evidence="5">
    <location>
        <begin position="30"/>
        <end position="41"/>
    </location>
</feature>
<protein>
    <recommendedName>
        <fullName evidence="7">Lipopolysaccharide assembly protein A domain-containing protein</fullName>
    </recommendedName>
</protein>
<feature type="transmembrane region" description="Helical" evidence="6">
    <location>
        <begin position="45"/>
        <end position="65"/>
    </location>
</feature>
<evidence type="ECO:0000256" key="1">
    <source>
        <dbReference type="ARBA" id="ARBA00022475"/>
    </source>
</evidence>
<accession>A0A402DU89</accession>
<sequence length="126" mass="13187">MPVQSNSTPRSTGDLEHPLPVGGRPARSPARPRPRASKPVRSRTSAAWIGVCVGALVLVALVVFMMQNTAPVEVAFLGMAGTAPLALVLVIAGLGVGVVALVVGALRIGQLRRRIRADRQPTLPTR</sequence>